<gene>
    <name evidence="2" type="ORF">HINF_LOCUS29089</name>
    <name evidence="3" type="ORF">HINF_LOCUS30278</name>
</gene>
<feature type="transmembrane region" description="Helical" evidence="1">
    <location>
        <begin position="516"/>
        <end position="540"/>
    </location>
</feature>
<evidence type="ECO:0008006" key="5">
    <source>
        <dbReference type="Google" id="ProtNLM"/>
    </source>
</evidence>
<proteinExistence type="predicted"/>
<dbReference type="EMBL" id="CAXDID020000099">
    <property type="protein sequence ID" value="CAL6025440.1"/>
    <property type="molecule type" value="Genomic_DNA"/>
</dbReference>
<evidence type="ECO:0000313" key="4">
    <source>
        <dbReference type="Proteomes" id="UP001642409"/>
    </source>
</evidence>
<comment type="caution">
    <text evidence="2">The sequence shown here is derived from an EMBL/GenBank/DDBJ whole genome shotgun (WGS) entry which is preliminary data.</text>
</comment>
<dbReference type="EMBL" id="CATOUU010000694">
    <property type="protein sequence ID" value="CAI9941444.1"/>
    <property type="molecule type" value="Genomic_DNA"/>
</dbReference>
<sequence length="571" mass="64655">MIMLFNSLQELSRLQKVVMYNCFTTEADINLFADTLQIEVTINSANSLACDLPHGIFVSLQVDSLGLYEPKVYVKDFDYNNPAKIIIRCLDASCSNIKNSKSGTVVIETKTKVTYIPAGSVRVSKGVMGNCFHDNDSFVELQQGAAILVLYPTVFCQDSIASIQGGVLKINPISRVKLYITQSDGSRSIFSEITVTAMQQAYVPTSKPLNTSTAIRIKLEQEDISKYFIQKVENGQLTKDSVLFQANIEIYTADAVPILKSAQVTMNLYKLMGISWAYDQFDLQILQKGFISLKKMGAQATIANNQIKALGITYYTIQYIFTYYDVAKTNQFRMRLFSSGLSNFLYNVNPTQNTCEARFPGQNCLELVQKLSQIPSSQLKAEIVYFYYKNDQYITNYTKVVDHIYGSCFTDGLLDYDVLTQKLNITFEQNFNSSYCSLLDNDLVTIKILLGNNSQLLLTKTTDFVPGKQQFQVSGFNLTLKPEIRVQYFKSNLLQDAIALDTYIIYKNNKLLSLEIIIIAKILSVNLACTLLYLIYYFIIDVKLRKCIEKKQSMKKKLQEIDEVEQQSDAV</sequence>
<dbReference type="AlphaFoldDB" id="A0AA86PKN6"/>
<evidence type="ECO:0000313" key="2">
    <source>
        <dbReference type="EMBL" id="CAI9941444.1"/>
    </source>
</evidence>
<evidence type="ECO:0000256" key="1">
    <source>
        <dbReference type="SAM" id="Phobius"/>
    </source>
</evidence>
<accession>A0AA86PKN6</accession>
<reference evidence="3 4" key="2">
    <citation type="submission" date="2024-07" db="EMBL/GenBank/DDBJ databases">
        <authorList>
            <person name="Akdeniz Z."/>
        </authorList>
    </citation>
    <scope>NUCLEOTIDE SEQUENCE [LARGE SCALE GENOMIC DNA]</scope>
</reference>
<keyword evidence="4" id="KW-1185">Reference proteome</keyword>
<reference evidence="2" key="1">
    <citation type="submission" date="2023-06" db="EMBL/GenBank/DDBJ databases">
        <authorList>
            <person name="Kurt Z."/>
        </authorList>
    </citation>
    <scope>NUCLEOTIDE SEQUENCE</scope>
</reference>
<evidence type="ECO:0000313" key="3">
    <source>
        <dbReference type="EMBL" id="CAL6025440.1"/>
    </source>
</evidence>
<keyword evidence="1" id="KW-1133">Transmembrane helix</keyword>
<organism evidence="2">
    <name type="scientific">Hexamita inflata</name>
    <dbReference type="NCBI Taxonomy" id="28002"/>
    <lineage>
        <taxon>Eukaryota</taxon>
        <taxon>Metamonada</taxon>
        <taxon>Diplomonadida</taxon>
        <taxon>Hexamitidae</taxon>
        <taxon>Hexamitinae</taxon>
        <taxon>Hexamita</taxon>
    </lineage>
</organism>
<dbReference type="Proteomes" id="UP001642409">
    <property type="component" value="Unassembled WGS sequence"/>
</dbReference>
<protein>
    <recommendedName>
        <fullName evidence="5">Transmembrane protein</fullName>
    </recommendedName>
</protein>
<keyword evidence="1" id="KW-0472">Membrane</keyword>
<name>A0AA86PKN6_9EUKA</name>
<keyword evidence="1" id="KW-0812">Transmembrane</keyword>